<evidence type="ECO:0000256" key="22">
    <source>
        <dbReference type="PIRSR" id="PIRSR039102-3"/>
    </source>
</evidence>
<dbReference type="NCBIfam" id="NF002378">
    <property type="entry name" value="PRK01372.1"/>
    <property type="match status" value="1"/>
</dbReference>
<keyword evidence="11 23" id="KW-0067">ATP-binding</keyword>
<proteinExistence type="inferred from homology"/>
<feature type="active site" evidence="20">
    <location>
        <position position="193"/>
    </location>
</feature>
<feature type="active site" evidence="20">
    <location>
        <position position="328"/>
    </location>
</feature>
<evidence type="ECO:0000256" key="13">
    <source>
        <dbReference type="ARBA" id="ARBA00022960"/>
    </source>
</evidence>
<feature type="binding site" evidence="22">
    <location>
        <position position="319"/>
    </location>
    <ligand>
        <name>Mg(2+)</name>
        <dbReference type="ChEBI" id="CHEBI:18420"/>
        <label>2</label>
    </ligand>
</feature>
<dbReference type="PANTHER" id="PTHR23132:SF25">
    <property type="entry name" value="D-ALANINE--D-ALANINE LIGASE A"/>
    <property type="match status" value="1"/>
</dbReference>
<keyword evidence="15 22" id="KW-0464">Manganese</keyword>
<comment type="catalytic activity">
    <reaction evidence="17 19">
        <text>2 D-alanine + ATP = D-alanyl-D-alanine + ADP + phosphate + H(+)</text>
        <dbReference type="Rhea" id="RHEA:11224"/>
        <dbReference type="ChEBI" id="CHEBI:15378"/>
        <dbReference type="ChEBI" id="CHEBI:30616"/>
        <dbReference type="ChEBI" id="CHEBI:43474"/>
        <dbReference type="ChEBI" id="CHEBI:57416"/>
        <dbReference type="ChEBI" id="CHEBI:57822"/>
        <dbReference type="ChEBI" id="CHEBI:456216"/>
        <dbReference type="EC" id="6.3.2.4"/>
    </reaction>
</comment>
<feature type="domain" description="ATP-grasp" evidence="24">
    <location>
        <begin position="147"/>
        <end position="350"/>
    </location>
</feature>
<dbReference type="Gene3D" id="3.40.50.20">
    <property type="match status" value="1"/>
</dbReference>
<evidence type="ECO:0000256" key="9">
    <source>
        <dbReference type="ARBA" id="ARBA00022723"/>
    </source>
</evidence>
<evidence type="ECO:0000256" key="8">
    <source>
        <dbReference type="ARBA" id="ARBA00022598"/>
    </source>
</evidence>
<keyword evidence="8 19" id="KW-0436">Ligase</keyword>
<feature type="binding site" evidence="22">
    <location>
        <position position="317"/>
    </location>
    <ligand>
        <name>Mg(2+)</name>
        <dbReference type="ChEBI" id="CHEBI:18420"/>
        <label>1</label>
    </ligand>
</feature>
<dbReference type="UniPathway" id="UPA00219"/>
<dbReference type="InterPro" id="IPR000291">
    <property type="entry name" value="D-Ala_lig_Van_CS"/>
</dbReference>
<comment type="subcellular location">
    <subcellularLocation>
        <location evidence="3 19">Cytoplasm</location>
    </subcellularLocation>
</comment>
<dbReference type="HAMAP" id="MF_00047">
    <property type="entry name" value="Dala_Dala_lig"/>
    <property type="match status" value="1"/>
</dbReference>
<keyword evidence="9 22" id="KW-0479">Metal-binding</keyword>
<evidence type="ECO:0000256" key="12">
    <source>
        <dbReference type="ARBA" id="ARBA00022842"/>
    </source>
</evidence>
<dbReference type="GO" id="GO:0008716">
    <property type="term" value="F:D-alanine-D-alanine ligase activity"/>
    <property type="evidence" value="ECO:0007669"/>
    <property type="project" value="UniProtKB-UniRule"/>
</dbReference>
<sequence length="368" mass="40496">MKKKINIGLVFGGRSGEHEVSLQSAKSIYEALDKDKYNVFLIGIDKQGHWLLGNPANYLLNAQNPKLIALNRSSATSIVPVNKTDSSEIISLQSGKELAKIDVFFPIIHGTYGEDGSLQGMLEILNCAYVGSGVIGSALGMDKDVQKRLLSLAGINVACFMTIMKSQYSKSSLDKIVQKFSLPVFVKPANLGSSVGISKAHNLKELEKAIIDAFKYDTKIMVEEYIKGREIECSVLGNNEPVASVPGEVISNHEFYSYEAKYIDENGAGLKIPADLPEKVVKEVQQTAVKTFLTLECYGFARVDFFLTANNKLYVNEINTIPGFTKISMFPKLFGASGIPYSELLNKLINLALDKKKEKDKLARSYTP</sequence>
<evidence type="ECO:0000313" key="25">
    <source>
        <dbReference type="EMBL" id="PIQ72147.1"/>
    </source>
</evidence>
<dbReference type="Proteomes" id="UP000229570">
    <property type="component" value="Unassembled WGS sequence"/>
</dbReference>
<evidence type="ECO:0000256" key="17">
    <source>
        <dbReference type="ARBA" id="ARBA00047614"/>
    </source>
</evidence>
<organism evidence="25 26">
    <name type="scientific">Candidatus Roizmanbacteria bacterium CG11_big_fil_rev_8_21_14_0_20_35_14</name>
    <dbReference type="NCBI Taxonomy" id="1974855"/>
    <lineage>
        <taxon>Bacteria</taxon>
        <taxon>Candidatus Roizmaniibacteriota</taxon>
    </lineage>
</organism>
<comment type="similarity">
    <text evidence="5 19">Belongs to the D-alanine--D-alanine ligase family.</text>
</comment>
<gene>
    <name evidence="19" type="primary">ddl</name>
    <name evidence="25" type="ORF">COV86_04560</name>
</gene>
<dbReference type="NCBIfam" id="TIGR01205">
    <property type="entry name" value="D_ala_D_alaTIGR"/>
    <property type="match status" value="1"/>
</dbReference>
<evidence type="ECO:0000256" key="21">
    <source>
        <dbReference type="PIRSR" id="PIRSR039102-2"/>
    </source>
</evidence>
<keyword evidence="12 22" id="KW-0460">Magnesium</keyword>
<evidence type="ECO:0000256" key="15">
    <source>
        <dbReference type="ARBA" id="ARBA00023211"/>
    </source>
</evidence>
<dbReference type="PROSITE" id="PS00844">
    <property type="entry name" value="DALA_DALA_LIGASE_2"/>
    <property type="match status" value="1"/>
</dbReference>
<dbReference type="EC" id="6.3.2.4" evidence="6 19"/>
<feature type="binding site" evidence="22">
    <location>
        <position position="304"/>
    </location>
    <ligand>
        <name>Mg(2+)</name>
        <dbReference type="ChEBI" id="CHEBI:18420"/>
        <label>1</label>
    </ligand>
</feature>
<dbReference type="FunFam" id="3.30.1490.20:FF:000007">
    <property type="entry name" value="D-alanine--D-alanine ligase"/>
    <property type="match status" value="1"/>
</dbReference>
<dbReference type="InterPro" id="IPR016185">
    <property type="entry name" value="PreATP-grasp_dom_sf"/>
</dbReference>
<dbReference type="Gene3D" id="3.30.1490.20">
    <property type="entry name" value="ATP-grasp fold, A domain"/>
    <property type="match status" value="1"/>
</dbReference>
<accession>A0A2H0KLK7</accession>
<dbReference type="InterPro" id="IPR011095">
    <property type="entry name" value="Dala_Dala_lig_C"/>
</dbReference>
<evidence type="ECO:0000256" key="10">
    <source>
        <dbReference type="ARBA" id="ARBA00022741"/>
    </source>
</evidence>
<dbReference type="SUPFAM" id="SSF56059">
    <property type="entry name" value="Glutathione synthetase ATP-binding domain-like"/>
    <property type="match status" value="1"/>
</dbReference>
<dbReference type="PROSITE" id="PS50975">
    <property type="entry name" value="ATP_GRASP"/>
    <property type="match status" value="1"/>
</dbReference>
<evidence type="ECO:0000259" key="24">
    <source>
        <dbReference type="PROSITE" id="PS50975"/>
    </source>
</evidence>
<keyword evidence="10 21" id="KW-0547">Nucleotide-binding</keyword>
<evidence type="ECO:0000256" key="20">
    <source>
        <dbReference type="PIRSR" id="PIRSR039102-1"/>
    </source>
</evidence>
<feature type="binding site" evidence="21">
    <location>
        <begin position="223"/>
        <end position="230"/>
    </location>
    <ligand>
        <name>ATP</name>
        <dbReference type="ChEBI" id="CHEBI:30616"/>
    </ligand>
</feature>
<comment type="function">
    <text evidence="2 19">Cell wall formation.</text>
</comment>
<dbReference type="AlphaFoldDB" id="A0A2H0KLK7"/>
<evidence type="ECO:0000256" key="7">
    <source>
        <dbReference type="ARBA" id="ARBA00022490"/>
    </source>
</evidence>
<dbReference type="FunFam" id="3.30.470.20:FF:000008">
    <property type="entry name" value="D-alanine--D-alanine ligase"/>
    <property type="match status" value="1"/>
</dbReference>
<evidence type="ECO:0000256" key="6">
    <source>
        <dbReference type="ARBA" id="ARBA00012216"/>
    </source>
</evidence>
<feature type="binding site" evidence="21">
    <location>
        <begin position="185"/>
        <end position="187"/>
    </location>
    <ligand>
        <name>ATP</name>
        <dbReference type="ChEBI" id="CHEBI:30616"/>
    </ligand>
</feature>
<dbReference type="InterPro" id="IPR005905">
    <property type="entry name" value="D_ala_D_ala"/>
</dbReference>
<evidence type="ECO:0000256" key="19">
    <source>
        <dbReference type="HAMAP-Rule" id="MF_00047"/>
    </source>
</evidence>
<dbReference type="GO" id="GO:0005524">
    <property type="term" value="F:ATP binding"/>
    <property type="evidence" value="ECO:0007669"/>
    <property type="project" value="UniProtKB-UniRule"/>
</dbReference>
<dbReference type="GO" id="GO:0008360">
    <property type="term" value="P:regulation of cell shape"/>
    <property type="evidence" value="ECO:0007669"/>
    <property type="project" value="UniProtKB-KW"/>
</dbReference>
<dbReference type="GO" id="GO:0071555">
    <property type="term" value="P:cell wall organization"/>
    <property type="evidence" value="ECO:0007669"/>
    <property type="project" value="UniProtKB-KW"/>
</dbReference>
<feature type="binding site" evidence="22">
    <location>
        <position position="317"/>
    </location>
    <ligand>
        <name>Mg(2+)</name>
        <dbReference type="ChEBI" id="CHEBI:18420"/>
        <label>2</label>
    </ligand>
</feature>
<evidence type="ECO:0000256" key="5">
    <source>
        <dbReference type="ARBA" id="ARBA00010871"/>
    </source>
</evidence>
<dbReference type="PANTHER" id="PTHR23132">
    <property type="entry name" value="D-ALANINE--D-ALANINE LIGASE"/>
    <property type="match status" value="1"/>
</dbReference>
<dbReference type="EMBL" id="PCVL01000071">
    <property type="protein sequence ID" value="PIQ72147.1"/>
    <property type="molecule type" value="Genomic_DNA"/>
</dbReference>
<dbReference type="InterPro" id="IPR013815">
    <property type="entry name" value="ATP_grasp_subdomain_1"/>
</dbReference>
<dbReference type="Pfam" id="PF07478">
    <property type="entry name" value="Dala_Dala_lig_C"/>
    <property type="match status" value="1"/>
</dbReference>
<dbReference type="InterPro" id="IPR011127">
    <property type="entry name" value="Dala_Dala_lig_N"/>
</dbReference>
<dbReference type="SUPFAM" id="SSF52440">
    <property type="entry name" value="PreATP-grasp domain"/>
    <property type="match status" value="1"/>
</dbReference>
<dbReference type="GO" id="GO:0009252">
    <property type="term" value="P:peptidoglycan biosynthetic process"/>
    <property type="evidence" value="ECO:0007669"/>
    <property type="project" value="UniProtKB-UniRule"/>
</dbReference>
<comment type="cofactor">
    <cofactor evidence="22">
        <name>Mg(2+)</name>
        <dbReference type="ChEBI" id="CHEBI:18420"/>
    </cofactor>
    <cofactor evidence="22">
        <name>Mn(2+)</name>
        <dbReference type="ChEBI" id="CHEBI:29035"/>
    </cofactor>
    <text evidence="22">Binds 2 magnesium or manganese ions per subunit.</text>
</comment>
<evidence type="ECO:0000256" key="18">
    <source>
        <dbReference type="ARBA" id="ARBA00060592"/>
    </source>
</evidence>
<dbReference type="InterPro" id="IPR011761">
    <property type="entry name" value="ATP-grasp"/>
</dbReference>
<evidence type="ECO:0000256" key="14">
    <source>
        <dbReference type="ARBA" id="ARBA00022984"/>
    </source>
</evidence>
<evidence type="ECO:0000256" key="11">
    <source>
        <dbReference type="ARBA" id="ARBA00022840"/>
    </source>
</evidence>
<reference evidence="25 26" key="1">
    <citation type="submission" date="2017-09" db="EMBL/GenBank/DDBJ databases">
        <title>Depth-based differentiation of microbial function through sediment-hosted aquifers and enrichment of novel symbionts in the deep terrestrial subsurface.</title>
        <authorList>
            <person name="Probst A.J."/>
            <person name="Ladd B."/>
            <person name="Jarett J.K."/>
            <person name="Geller-Mcgrath D.E."/>
            <person name="Sieber C.M."/>
            <person name="Emerson J.B."/>
            <person name="Anantharaman K."/>
            <person name="Thomas B.C."/>
            <person name="Malmstrom R."/>
            <person name="Stieglmeier M."/>
            <person name="Klingl A."/>
            <person name="Woyke T."/>
            <person name="Ryan C.M."/>
            <person name="Banfield J.F."/>
        </authorList>
    </citation>
    <scope>NUCLEOTIDE SEQUENCE [LARGE SCALE GENOMIC DNA]</scope>
    <source>
        <strain evidence="25">CG11_big_fil_rev_8_21_14_0_20_35_14</strain>
    </source>
</reference>
<dbReference type="Pfam" id="PF01820">
    <property type="entry name" value="Dala_Dala_lig_N"/>
    <property type="match status" value="1"/>
</dbReference>
<dbReference type="PIRSF" id="PIRSF039102">
    <property type="entry name" value="Ddl/VanB"/>
    <property type="match status" value="1"/>
</dbReference>
<keyword evidence="16 19" id="KW-0961">Cell wall biogenesis/degradation</keyword>
<evidence type="ECO:0000256" key="2">
    <source>
        <dbReference type="ARBA" id="ARBA00003921"/>
    </source>
</evidence>
<dbReference type="PROSITE" id="PS00843">
    <property type="entry name" value="DALA_DALA_LIGASE_1"/>
    <property type="match status" value="1"/>
</dbReference>
<evidence type="ECO:0000256" key="4">
    <source>
        <dbReference type="ARBA" id="ARBA00004752"/>
    </source>
</evidence>
<evidence type="ECO:0000313" key="26">
    <source>
        <dbReference type="Proteomes" id="UP000229570"/>
    </source>
</evidence>
<keyword evidence="14 19" id="KW-0573">Peptidoglycan synthesis</keyword>
<comment type="cofactor">
    <cofactor evidence="1">
        <name>Mn(2+)</name>
        <dbReference type="ChEBI" id="CHEBI:29035"/>
    </cofactor>
</comment>
<evidence type="ECO:0000256" key="3">
    <source>
        <dbReference type="ARBA" id="ARBA00004496"/>
    </source>
</evidence>
<protein>
    <recommendedName>
        <fullName evidence="6 19">D-alanine--D-alanine ligase</fullName>
        <ecNumber evidence="6 19">6.3.2.4</ecNumber>
    </recommendedName>
    <alternativeName>
        <fullName evidence="19">D-Ala-D-Ala ligase</fullName>
    </alternativeName>
    <alternativeName>
        <fullName evidence="19">D-alanylalanine synthetase</fullName>
    </alternativeName>
</protein>
<keyword evidence="7 19" id="KW-0963">Cytoplasm</keyword>
<feature type="binding site" evidence="21">
    <location>
        <begin position="316"/>
        <end position="317"/>
    </location>
    <ligand>
        <name>ATP</name>
        <dbReference type="ChEBI" id="CHEBI:30616"/>
    </ligand>
</feature>
<feature type="binding site" evidence="21">
    <location>
        <position position="143"/>
    </location>
    <ligand>
        <name>ATP</name>
        <dbReference type="ChEBI" id="CHEBI:30616"/>
    </ligand>
</feature>
<dbReference type="NCBIfam" id="NF002525">
    <property type="entry name" value="PRK01966.1-1"/>
    <property type="match status" value="1"/>
</dbReference>
<comment type="pathway">
    <text evidence="18">Glycan biosynthesis.</text>
</comment>
<dbReference type="GO" id="GO:0005829">
    <property type="term" value="C:cytosol"/>
    <property type="evidence" value="ECO:0007669"/>
    <property type="project" value="TreeGrafter"/>
</dbReference>
<keyword evidence="13 19" id="KW-0133">Cell shape</keyword>
<dbReference type="Gene3D" id="3.30.470.20">
    <property type="entry name" value="ATP-grasp fold, B domain"/>
    <property type="match status" value="1"/>
</dbReference>
<dbReference type="GO" id="GO:0046872">
    <property type="term" value="F:metal ion binding"/>
    <property type="evidence" value="ECO:0007669"/>
    <property type="project" value="UniProtKB-KW"/>
</dbReference>
<comment type="caution">
    <text evidence="25">The sequence shown here is derived from an EMBL/GenBank/DDBJ whole genome shotgun (WGS) entry which is preliminary data.</text>
</comment>
<dbReference type="NCBIfam" id="NF002528">
    <property type="entry name" value="PRK01966.1-4"/>
    <property type="match status" value="1"/>
</dbReference>
<comment type="pathway">
    <text evidence="4 19">Cell wall biogenesis; peptidoglycan biosynthesis.</text>
</comment>
<evidence type="ECO:0000256" key="23">
    <source>
        <dbReference type="PROSITE-ProRule" id="PRU00409"/>
    </source>
</evidence>
<evidence type="ECO:0000256" key="16">
    <source>
        <dbReference type="ARBA" id="ARBA00023316"/>
    </source>
</evidence>
<feature type="binding site" evidence="21">
    <location>
        <begin position="193"/>
        <end position="194"/>
    </location>
    <ligand>
        <name>ATP</name>
        <dbReference type="ChEBI" id="CHEBI:30616"/>
    </ligand>
</feature>
<name>A0A2H0KLK7_9BACT</name>
<evidence type="ECO:0000256" key="1">
    <source>
        <dbReference type="ARBA" id="ARBA00001936"/>
    </source>
</evidence>
<feature type="active site" evidence="20">
    <location>
        <position position="17"/>
    </location>
</feature>